<accession>A0A843X4D0</accession>
<evidence type="ECO:0000313" key="2">
    <source>
        <dbReference type="Proteomes" id="UP000652761"/>
    </source>
</evidence>
<proteinExistence type="predicted"/>
<dbReference type="Proteomes" id="UP000652761">
    <property type="component" value="Unassembled WGS sequence"/>
</dbReference>
<sequence length="116" mass="13816">MLQSKGRMLKKWCSSVDTRPSQVDTLRKLSDLKSHLDTWHSRELVDRPWIMCPRPPKVLLDILGYIYTPNWPSIKESLPRAFQKYFWQQRELNSLFLLPLCSFTPIRTSPNTRREV</sequence>
<reference evidence="1" key="1">
    <citation type="submission" date="2017-07" db="EMBL/GenBank/DDBJ databases">
        <title>Taro Niue Genome Assembly and Annotation.</title>
        <authorList>
            <person name="Atibalentja N."/>
            <person name="Keating K."/>
            <person name="Fields C.J."/>
        </authorList>
    </citation>
    <scope>NUCLEOTIDE SEQUENCE</scope>
    <source>
        <strain evidence="1">Niue_2</strain>
        <tissue evidence="1">Leaf</tissue>
    </source>
</reference>
<keyword evidence="2" id="KW-1185">Reference proteome</keyword>
<dbReference type="AlphaFoldDB" id="A0A843X4D0"/>
<comment type="caution">
    <text evidence="1">The sequence shown here is derived from an EMBL/GenBank/DDBJ whole genome shotgun (WGS) entry which is preliminary data.</text>
</comment>
<name>A0A843X4D0_COLES</name>
<protein>
    <submittedName>
        <fullName evidence="1">Uncharacterized protein</fullName>
    </submittedName>
</protein>
<dbReference type="EMBL" id="NMUH01005378">
    <property type="protein sequence ID" value="MQM12615.1"/>
    <property type="molecule type" value="Genomic_DNA"/>
</dbReference>
<organism evidence="1 2">
    <name type="scientific">Colocasia esculenta</name>
    <name type="common">Wild taro</name>
    <name type="synonym">Arum esculentum</name>
    <dbReference type="NCBI Taxonomy" id="4460"/>
    <lineage>
        <taxon>Eukaryota</taxon>
        <taxon>Viridiplantae</taxon>
        <taxon>Streptophyta</taxon>
        <taxon>Embryophyta</taxon>
        <taxon>Tracheophyta</taxon>
        <taxon>Spermatophyta</taxon>
        <taxon>Magnoliopsida</taxon>
        <taxon>Liliopsida</taxon>
        <taxon>Araceae</taxon>
        <taxon>Aroideae</taxon>
        <taxon>Colocasieae</taxon>
        <taxon>Colocasia</taxon>
    </lineage>
</organism>
<feature type="non-terminal residue" evidence="1">
    <location>
        <position position="116"/>
    </location>
</feature>
<evidence type="ECO:0000313" key="1">
    <source>
        <dbReference type="EMBL" id="MQM12615.1"/>
    </source>
</evidence>
<gene>
    <name evidence="1" type="ORF">Taro_045534</name>
</gene>